<dbReference type="OrthoDB" id="3497702at2759"/>
<organism evidence="2 3">
    <name type="scientific">Aspergillus saccharolyticus JOP 1030-1</name>
    <dbReference type="NCBI Taxonomy" id="1450539"/>
    <lineage>
        <taxon>Eukaryota</taxon>
        <taxon>Fungi</taxon>
        <taxon>Dikarya</taxon>
        <taxon>Ascomycota</taxon>
        <taxon>Pezizomycotina</taxon>
        <taxon>Eurotiomycetes</taxon>
        <taxon>Eurotiomycetidae</taxon>
        <taxon>Eurotiales</taxon>
        <taxon>Aspergillaceae</taxon>
        <taxon>Aspergillus</taxon>
        <taxon>Aspergillus subgen. Circumdati</taxon>
    </lineage>
</organism>
<keyword evidence="1" id="KW-0732">Signal</keyword>
<name>A0A318ZF86_9EURO</name>
<evidence type="ECO:0000313" key="3">
    <source>
        <dbReference type="Proteomes" id="UP000248349"/>
    </source>
</evidence>
<dbReference type="GeneID" id="37071748"/>
<feature type="chain" id="PRO_5016415490" evidence="1">
    <location>
        <begin position="19"/>
        <end position="131"/>
    </location>
</feature>
<gene>
    <name evidence="2" type="ORF">BP01DRAFT_136085</name>
</gene>
<keyword evidence="3" id="KW-1185">Reference proteome</keyword>
<dbReference type="Proteomes" id="UP000248349">
    <property type="component" value="Unassembled WGS sequence"/>
</dbReference>
<evidence type="ECO:0000313" key="2">
    <source>
        <dbReference type="EMBL" id="PYH42270.1"/>
    </source>
</evidence>
<feature type="signal peptide" evidence="1">
    <location>
        <begin position="1"/>
        <end position="18"/>
    </location>
</feature>
<reference evidence="2 3" key="1">
    <citation type="submission" date="2016-12" db="EMBL/GenBank/DDBJ databases">
        <title>The genomes of Aspergillus section Nigri reveals drivers in fungal speciation.</title>
        <authorList>
            <consortium name="DOE Joint Genome Institute"/>
            <person name="Vesth T.C."/>
            <person name="Nybo J."/>
            <person name="Theobald S."/>
            <person name="Brandl J."/>
            <person name="Frisvad J.C."/>
            <person name="Nielsen K.F."/>
            <person name="Lyhne E.K."/>
            <person name="Kogle M.E."/>
            <person name="Kuo A."/>
            <person name="Riley R."/>
            <person name="Clum A."/>
            <person name="Nolan M."/>
            <person name="Lipzen A."/>
            <person name="Salamov A."/>
            <person name="Henrissat B."/>
            <person name="Wiebenga A."/>
            <person name="De Vries R.P."/>
            <person name="Grigoriev I.V."/>
            <person name="Mortensen U.H."/>
            <person name="Andersen M.R."/>
            <person name="Baker S.E."/>
        </authorList>
    </citation>
    <scope>NUCLEOTIDE SEQUENCE [LARGE SCALE GENOMIC DNA]</scope>
    <source>
        <strain evidence="2 3">JOP 1030-1</strain>
    </source>
</reference>
<protein>
    <submittedName>
        <fullName evidence="2">Uncharacterized protein</fullName>
    </submittedName>
</protein>
<dbReference type="EMBL" id="KZ821253">
    <property type="protein sequence ID" value="PYH42270.1"/>
    <property type="molecule type" value="Genomic_DNA"/>
</dbReference>
<evidence type="ECO:0000256" key="1">
    <source>
        <dbReference type="SAM" id="SignalP"/>
    </source>
</evidence>
<accession>A0A318ZF86</accession>
<dbReference type="AlphaFoldDB" id="A0A318ZF86"/>
<proteinExistence type="predicted"/>
<dbReference type="RefSeq" id="XP_025428252.1">
    <property type="nucleotide sequence ID" value="XM_025570520.1"/>
</dbReference>
<sequence length="131" mass="13270">MKSFTAIIASLLIASVSAAPAPVEVEARQVQTTTVSLSNDQTGANAGVAIPVDGTFSNIFSLYGGTAVGASGQVIVSNAQLTNNFQGVTCLIFNNGNLIGTLNDRQTAADLDGNPNGVSPFDLSGGFIACF</sequence>